<evidence type="ECO:0000256" key="3">
    <source>
        <dbReference type="ARBA" id="ARBA00022692"/>
    </source>
</evidence>
<name>A0A261F7F9_9BIFI</name>
<evidence type="ECO:0000313" key="9">
    <source>
        <dbReference type="EMBL" id="OZG54816.1"/>
    </source>
</evidence>
<dbReference type="PANTHER" id="PTHR43702">
    <property type="entry name" value="L-FUCOSE-PROTON SYMPORTER"/>
    <property type="match status" value="1"/>
</dbReference>
<accession>A0A261F7F9</accession>
<gene>
    <name evidence="9" type="ORF">ALMA_0141</name>
</gene>
<dbReference type="Pfam" id="PF07690">
    <property type="entry name" value="MFS_1"/>
    <property type="match status" value="1"/>
</dbReference>
<reference evidence="9 10" key="1">
    <citation type="journal article" date="2017" name="BMC Genomics">
        <title>Comparative genomic and phylogenomic analyses of the Bifidobacteriaceae family.</title>
        <authorList>
            <person name="Lugli G.A."/>
            <person name="Milani C."/>
            <person name="Turroni F."/>
            <person name="Duranti S."/>
            <person name="Mancabelli L."/>
            <person name="Mangifesta M."/>
            <person name="Ferrario C."/>
            <person name="Modesto M."/>
            <person name="Mattarelli P."/>
            <person name="Jiri K."/>
            <person name="van Sinderen D."/>
            <person name="Ventura M."/>
        </authorList>
    </citation>
    <scope>NUCLEOTIDE SEQUENCE [LARGE SCALE GENOMIC DNA]</scope>
    <source>
        <strain evidence="9 10">DSM 24762</strain>
    </source>
</reference>
<sequence>MSTDATGQGAQTTQVAQAAPQTPNTPNAAKKMKVAQIIPVFIAFFIMAFVDLVGTATNYVKPEFGLSDTVANLFTTMVFFWFLLLSIPTGMVMNAIGRRRTVILSIWITVGSMIVPVIAYMATEGTLRFALIVVSFCLLGIGNALMQVALNPLMALFVTGERLAGMLSTGQFVRAIASLLAPYIAAWMLMEFGAWWGLFVVYLVVAVIGAVALELDVIEEPTYASDGLSVRQTAQLLRHPAVLLGFLCIVAHVGIDVGLNAQLPRILRENTGIEISIATAATMVYFIGRMVGSFLGGIILPRISGRTALRICGGIMVACVALFLVFTLAPVNPPVWVFWTATVLAGVGNVNVFGIVMSRLLNDMPERQNEVSGLMITGLIGGAIVPPLMGVASDALGQVGAILVVAVGVAYIVFLGARFELLEESKN</sequence>
<dbReference type="Gene3D" id="1.20.1250.20">
    <property type="entry name" value="MFS general substrate transporter like domains"/>
    <property type="match status" value="2"/>
</dbReference>
<feature type="domain" description="Major facilitator superfamily (MFS) profile" evidence="8">
    <location>
        <begin position="32"/>
        <end position="426"/>
    </location>
</feature>
<dbReference type="GO" id="GO:0005886">
    <property type="term" value="C:plasma membrane"/>
    <property type="evidence" value="ECO:0007669"/>
    <property type="project" value="UniProtKB-SubCell"/>
</dbReference>
<dbReference type="PROSITE" id="PS50850">
    <property type="entry name" value="MFS"/>
    <property type="match status" value="1"/>
</dbReference>
<dbReference type="GO" id="GO:0022857">
    <property type="term" value="F:transmembrane transporter activity"/>
    <property type="evidence" value="ECO:0007669"/>
    <property type="project" value="InterPro"/>
</dbReference>
<evidence type="ECO:0000259" key="8">
    <source>
        <dbReference type="PROSITE" id="PS50850"/>
    </source>
</evidence>
<keyword evidence="10" id="KW-1185">Reference proteome</keyword>
<dbReference type="InterPro" id="IPR036259">
    <property type="entry name" value="MFS_trans_sf"/>
</dbReference>
<feature type="transmembrane region" description="Helical" evidence="7">
    <location>
        <begin position="171"/>
        <end position="189"/>
    </location>
</feature>
<dbReference type="PANTHER" id="PTHR43702:SF3">
    <property type="entry name" value="PROTEIN TSGA"/>
    <property type="match status" value="1"/>
</dbReference>
<feature type="transmembrane region" description="Helical" evidence="7">
    <location>
        <begin position="395"/>
        <end position="417"/>
    </location>
</feature>
<proteinExistence type="predicted"/>
<feature type="transmembrane region" description="Helical" evidence="7">
    <location>
        <begin position="369"/>
        <end position="389"/>
    </location>
</feature>
<dbReference type="AlphaFoldDB" id="A0A261F7F9"/>
<dbReference type="InterPro" id="IPR020846">
    <property type="entry name" value="MFS_dom"/>
</dbReference>
<feature type="transmembrane region" description="Helical" evidence="7">
    <location>
        <begin position="195"/>
        <end position="215"/>
    </location>
</feature>
<comment type="caution">
    <text evidence="9">The sequence shown here is derived from an EMBL/GenBank/DDBJ whole genome shotgun (WGS) entry which is preliminary data.</text>
</comment>
<dbReference type="EMBL" id="MWWT01000001">
    <property type="protein sequence ID" value="OZG54816.1"/>
    <property type="molecule type" value="Genomic_DNA"/>
</dbReference>
<feature type="transmembrane region" description="Helical" evidence="7">
    <location>
        <begin position="307"/>
        <end position="329"/>
    </location>
</feature>
<feature type="transmembrane region" description="Helical" evidence="7">
    <location>
        <begin position="335"/>
        <end position="357"/>
    </location>
</feature>
<feature type="transmembrane region" description="Helical" evidence="7">
    <location>
        <begin position="69"/>
        <end position="90"/>
    </location>
</feature>
<dbReference type="Proteomes" id="UP000243657">
    <property type="component" value="Unassembled WGS sequence"/>
</dbReference>
<evidence type="ECO:0000256" key="7">
    <source>
        <dbReference type="SAM" id="Phobius"/>
    </source>
</evidence>
<keyword evidence="2" id="KW-1003">Cell membrane</keyword>
<organism evidence="9 10">
    <name type="scientific">Alloscardovia macacae</name>
    <dbReference type="NCBI Taxonomy" id="1160091"/>
    <lineage>
        <taxon>Bacteria</taxon>
        <taxon>Bacillati</taxon>
        <taxon>Actinomycetota</taxon>
        <taxon>Actinomycetes</taxon>
        <taxon>Bifidobacteriales</taxon>
        <taxon>Bifidobacteriaceae</taxon>
        <taxon>Alloscardovia</taxon>
    </lineage>
</organism>
<feature type="transmembrane region" description="Helical" evidence="7">
    <location>
        <begin position="37"/>
        <end position="57"/>
    </location>
</feature>
<comment type="subcellular location">
    <subcellularLocation>
        <location evidence="1">Cell inner membrane</location>
        <topology evidence="1">Multi-pass membrane protein</topology>
    </subcellularLocation>
</comment>
<feature type="region of interest" description="Disordered" evidence="6">
    <location>
        <begin position="1"/>
        <end position="24"/>
    </location>
</feature>
<evidence type="ECO:0000256" key="6">
    <source>
        <dbReference type="SAM" id="MobiDB-lite"/>
    </source>
</evidence>
<dbReference type="SUPFAM" id="SSF103473">
    <property type="entry name" value="MFS general substrate transporter"/>
    <property type="match status" value="1"/>
</dbReference>
<feature type="transmembrane region" description="Helical" evidence="7">
    <location>
        <begin position="236"/>
        <end position="255"/>
    </location>
</feature>
<keyword evidence="4 7" id="KW-1133">Transmembrane helix</keyword>
<dbReference type="InterPro" id="IPR011701">
    <property type="entry name" value="MFS"/>
</dbReference>
<evidence type="ECO:0000256" key="1">
    <source>
        <dbReference type="ARBA" id="ARBA00004429"/>
    </source>
</evidence>
<dbReference type="InterPro" id="IPR050375">
    <property type="entry name" value="MFS_TsgA-like"/>
</dbReference>
<protein>
    <submittedName>
        <fullName evidence="9">MFS transporter</fullName>
    </submittedName>
</protein>
<feature type="transmembrane region" description="Helical" evidence="7">
    <location>
        <begin position="129"/>
        <end position="150"/>
    </location>
</feature>
<keyword evidence="3 7" id="KW-0812">Transmembrane</keyword>
<evidence type="ECO:0000313" key="10">
    <source>
        <dbReference type="Proteomes" id="UP000243657"/>
    </source>
</evidence>
<feature type="transmembrane region" description="Helical" evidence="7">
    <location>
        <begin position="102"/>
        <end position="123"/>
    </location>
</feature>
<keyword evidence="5 7" id="KW-0472">Membrane</keyword>
<evidence type="ECO:0000256" key="2">
    <source>
        <dbReference type="ARBA" id="ARBA00022475"/>
    </source>
</evidence>
<evidence type="ECO:0000256" key="4">
    <source>
        <dbReference type="ARBA" id="ARBA00022989"/>
    </source>
</evidence>
<feature type="transmembrane region" description="Helical" evidence="7">
    <location>
        <begin position="275"/>
        <end position="300"/>
    </location>
</feature>
<evidence type="ECO:0000256" key="5">
    <source>
        <dbReference type="ARBA" id="ARBA00023136"/>
    </source>
</evidence>
<dbReference type="RefSeq" id="WP_094725952.1">
    <property type="nucleotide sequence ID" value="NZ_JBHLWS010000010.1"/>
</dbReference>